<evidence type="ECO:0000256" key="3">
    <source>
        <dbReference type="ARBA" id="ARBA00022679"/>
    </source>
</evidence>
<evidence type="ECO:0000256" key="9">
    <source>
        <dbReference type="ARBA" id="ARBA00022853"/>
    </source>
</evidence>
<dbReference type="EMBL" id="UZAM01007326">
    <property type="protein sequence ID" value="VDO98380.1"/>
    <property type="molecule type" value="Genomic_DNA"/>
</dbReference>
<keyword evidence="9" id="KW-0156">Chromatin regulator</keyword>
<evidence type="ECO:0000259" key="13">
    <source>
        <dbReference type="PROSITE" id="PS51805"/>
    </source>
</evidence>
<evidence type="ECO:0000256" key="7">
    <source>
        <dbReference type="ARBA" id="ARBA00022771"/>
    </source>
</evidence>
<dbReference type="PROSITE" id="PS51805">
    <property type="entry name" value="EPHD"/>
    <property type="match status" value="1"/>
</dbReference>
<keyword evidence="6" id="KW-0677">Repeat</keyword>
<keyword evidence="5" id="KW-0479">Metal-binding</keyword>
<comment type="subcellular location">
    <subcellularLocation>
        <location evidence="1">Nucleus</location>
    </subcellularLocation>
</comment>
<keyword evidence="12" id="KW-0539">Nucleus</keyword>
<evidence type="ECO:0000256" key="1">
    <source>
        <dbReference type="ARBA" id="ARBA00004123"/>
    </source>
</evidence>
<keyword evidence="8" id="KW-0862">Zinc</keyword>
<feature type="domain" description="PHD-type" evidence="13">
    <location>
        <begin position="52"/>
        <end position="164"/>
    </location>
</feature>
<proteinExistence type="predicted"/>
<dbReference type="GO" id="GO:0045944">
    <property type="term" value="P:positive regulation of transcription by RNA polymerase II"/>
    <property type="evidence" value="ECO:0007669"/>
    <property type="project" value="TreeGrafter"/>
</dbReference>
<evidence type="ECO:0000256" key="12">
    <source>
        <dbReference type="ARBA" id="ARBA00023242"/>
    </source>
</evidence>
<dbReference type="GO" id="GO:0005700">
    <property type="term" value="C:polytene chromosome"/>
    <property type="evidence" value="ECO:0007669"/>
    <property type="project" value="UniProtKB-ARBA"/>
</dbReference>
<dbReference type="InterPro" id="IPR013083">
    <property type="entry name" value="Znf_RING/FYVE/PHD"/>
</dbReference>
<dbReference type="Pfam" id="PF13832">
    <property type="entry name" value="zf-HC5HC2H_2"/>
    <property type="match status" value="1"/>
</dbReference>
<evidence type="ECO:0000256" key="5">
    <source>
        <dbReference type="ARBA" id="ARBA00022723"/>
    </source>
</evidence>
<dbReference type="GO" id="GO:0003713">
    <property type="term" value="F:transcription coactivator activity"/>
    <property type="evidence" value="ECO:0007669"/>
    <property type="project" value="TreeGrafter"/>
</dbReference>
<keyword evidence="2" id="KW-0489">Methyltransferase</keyword>
<accession>A0A183IG89</accession>
<evidence type="ECO:0000313" key="14">
    <source>
        <dbReference type="EMBL" id="VDO98380.1"/>
    </source>
</evidence>
<dbReference type="PANTHER" id="PTHR45888">
    <property type="entry name" value="HL01030P-RELATED"/>
    <property type="match status" value="1"/>
</dbReference>
<keyword evidence="11" id="KW-0804">Transcription</keyword>
<dbReference type="AlphaFoldDB" id="A0A183IG89"/>
<reference evidence="16" key="1">
    <citation type="submission" date="2016-06" db="UniProtKB">
        <authorList>
            <consortium name="WormBaseParasite"/>
        </authorList>
    </citation>
    <scope>IDENTIFICATION</scope>
</reference>
<keyword evidence="3" id="KW-0808">Transferase</keyword>
<dbReference type="GO" id="GO:0044666">
    <property type="term" value="C:MLL3/4 complex"/>
    <property type="evidence" value="ECO:0007669"/>
    <property type="project" value="TreeGrafter"/>
</dbReference>
<evidence type="ECO:0000256" key="4">
    <source>
        <dbReference type="ARBA" id="ARBA00022691"/>
    </source>
</evidence>
<protein>
    <submittedName>
        <fullName evidence="16">PHD-type domain-containing protein</fullName>
    </submittedName>
</protein>
<evidence type="ECO:0000256" key="10">
    <source>
        <dbReference type="ARBA" id="ARBA00023015"/>
    </source>
</evidence>
<reference evidence="14 15" key="2">
    <citation type="submission" date="2018-11" db="EMBL/GenBank/DDBJ databases">
        <authorList>
            <consortium name="Pathogen Informatics"/>
        </authorList>
    </citation>
    <scope>NUCLEOTIDE SEQUENCE [LARGE SCALE GENOMIC DNA]</scope>
</reference>
<dbReference type="PANTHER" id="PTHR45888:SF6">
    <property type="entry name" value="HL01030P-RELATED"/>
    <property type="match status" value="1"/>
</dbReference>
<evidence type="ECO:0000313" key="16">
    <source>
        <dbReference type="WBParaSite" id="SBAD_0000276301-mRNA-1"/>
    </source>
</evidence>
<keyword evidence="15" id="KW-1185">Reference proteome</keyword>
<dbReference type="OrthoDB" id="308383at2759"/>
<dbReference type="Gene3D" id="3.30.40.10">
    <property type="entry name" value="Zinc/RING finger domain, C3HC4 (zinc finger)"/>
    <property type="match status" value="1"/>
</dbReference>
<evidence type="ECO:0000256" key="8">
    <source>
        <dbReference type="ARBA" id="ARBA00022833"/>
    </source>
</evidence>
<evidence type="ECO:0000256" key="6">
    <source>
        <dbReference type="ARBA" id="ARBA00022737"/>
    </source>
</evidence>
<gene>
    <name evidence="14" type="ORF">SBAD_LOCUS2633</name>
</gene>
<dbReference type="GO" id="GO:0008270">
    <property type="term" value="F:zinc ion binding"/>
    <property type="evidence" value="ECO:0007669"/>
    <property type="project" value="UniProtKB-KW"/>
</dbReference>
<keyword evidence="4" id="KW-0949">S-adenosyl-L-methionine</keyword>
<dbReference type="InterPro" id="IPR034732">
    <property type="entry name" value="EPHD"/>
</dbReference>
<dbReference type="Proteomes" id="UP000270296">
    <property type="component" value="Unassembled WGS sequence"/>
</dbReference>
<dbReference type="GO" id="GO:0032259">
    <property type="term" value="P:methylation"/>
    <property type="evidence" value="ECO:0007669"/>
    <property type="project" value="UniProtKB-KW"/>
</dbReference>
<evidence type="ECO:0000256" key="11">
    <source>
        <dbReference type="ARBA" id="ARBA00023163"/>
    </source>
</evidence>
<name>A0A183IG89_9BILA</name>
<organism evidence="16">
    <name type="scientific">Soboliphyme baturini</name>
    <dbReference type="NCBI Taxonomy" id="241478"/>
    <lineage>
        <taxon>Eukaryota</taxon>
        <taxon>Metazoa</taxon>
        <taxon>Ecdysozoa</taxon>
        <taxon>Nematoda</taxon>
        <taxon>Enoplea</taxon>
        <taxon>Dorylaimia</taxon>
        <taxon>Dioctophymatida</taxon>
        <taxon>Dioctophymatoidea</taxon>
        <taxon>Soboliphymatidae</taxon>
        <taxon>Soboliphyme</taxon>
    </lineage>
</organism>
<keyword evidence="7" id="KW-0863">Zinc-finger</keyword>
<evidence type="ECO:0000313" key="15">
    <source>
        <dbReference type="Proteomes" id="UP000270296"/>
    </source>
</evidence>
<keyword evidence="10" id="KW-0805">Transcription regulation</keyword>
<sequence>MKTENKWKGSRWQVFDSRQRNYSRLKIGTSAEILWKEMSAILWQPAVMPQDYRVCELCARRGDGVTEVCGRLLNMDADRWVHINCALWSAEVYETMDGGLVNVEQAVRRASTSRCCRCDQPGATVPCYKLRCGNNYHLQCAVESRCTFMIDKVSTARLKCHIPEDLD</sequence>
<dbReference type="GO" id="GO:0042800">
    <property type="term" value="F:histone H3K4 methyltransferase activity"/>
    <property type="evidence" value="ECO:0007669"/>
    <property type="project" value="TreeGrafter"/>
</dbReference>
<dbReference type="FunFam" id="3.30.40.10:FF:000002">
    <property type="entry name" value="Histone-lysine N-methyltransferase"/>
    <property type="match status" value="1"/>
</dbReference>
<dbReference type="WBParaSite" id="SBAD_0000276301-mRNA-1">
    <property type="protein sequence ID" value="SBAD_0000276301-mRNA-1"/>
    <property type="gene ID" value="SBAD_0000276301"/>
</dbReference>
<evidence type="ECO:0000256" key="2">
    <source>
        <dbReference type="ARBA" id="ARBA00022603"/>
    </source>
</evidence>